<evidence type="ECO:0000313" key="3">
    <source>
        <dbReference type="Proteomes" id="UP000030762"/>
    </source>
</evidence>
<dbReference type="RefSeq" id="XP_008615984.1">
    <property type="nucleotide sequence ID" value="XM_008617762.1"/>
</dbReference>
<dbReference type="InParanoid" id="T0RED7"/>
<protein>
    <submittedName>
        <fullName evidence="2">Uncharacterized protein</fullName>
    </submittedName>
</protein>
<feature type="compositionally biased region" description="Polar residues" evidence="1">
    <location>
        <begin position="10"/>
        <end position="24"/>
    </location>
</feature>
<dbReference type="GeneID" id="19952440"/>
<accession>T0RED7</accession>
<feature type="region of interest" description="Disordered" evidence="1">
    <location>
        <begin position="94"/>
        <end position="114"/>
    </location>
</feature>
<dbReference type="OrthoDB" id="68029at2759"/>
<evidence type="ECO:0000313" key="2">
    <source>
        <dbReference type="EMBL" id="EQC30658.1"/>
    </source>
</evidence>
<organism evidence="2 3">
    <name type="scientific">Saprolegnia diclina (strain VS20)</name>
    <dbReference type="NCBI Taxonomy" id="1156394"/>
    <lineage>
        <taxon>Eukaryota</taxon>
        <taxon>Sar</taxon>
        <taxon>Stramenopiles</taxon>
        <taxon>Oomycota</taxon>
        <taxon>Saprolegniomycetes</taxon>
        <taxon>Saprolegniales</taxon>
        <taxon>Saprolegniaceae</taxon>
        <taxon>Saprolegnia</taxon>
    </lineage>
</organism>
<dbReference type="Proteomes" id="UP000030762">
    <property type="component" value="Unassembled WGS sequence"/>
</dbReference>
<evidence type="ECO:0000256" key="1">
    <source>
        <dbReference type="SAM" id="MobiDB-lite"/>
    </source>
</evidence>
<keyword evidence="3" id="KW-1185">Reference proteome</keyword>
<dbReference type="EMBL" id="JH767174">
    <property type="protein sequence ID" value="EQC30658.1"/>
    <property type="molecule type" value="Genomic_DNA"/>
</dbReference>
<sequence length="244" mass="26866">MGNIAPTAACNPSSDGANDRTTSAEYAPPERGRRKRPRVLVAPQPVSIDPPVAASGTDAYDQVCHEFSLVFPSAGASRAKTTTTTATAMAWKAAAGDEANEDDDDRDSTTCSSECSQDTVLCDDDESTFACTYRKRAPFSDDRPFSLSARSPFIVSDYLCPCRRCPWYDAIARHVMTSSHLSSRAKRHVTRILQAYSTYNEVAGFRSDMLRVVEACWTQCDGQENEAFEAFVESYESAYANEWL</sequence>
<dbReference type="AlphaFoldDB" id="T0RED7"/>
<dbReference type="VEuPathDB" id="FungiDB:SDRG_11713"/>
<feature type="region of interest" description="Disordered" evidence="1">
    <location>
        <begin position="1"/>
        <end position="53"/>
    </location>
</feature>
<name>T0RED7_SAPDV</name>
<reference evidence="2 3" key="1">
    <citation type="submission" date="2012-04" db="EMBL/GenBank/DDBJ databases">
        <title>The Genome Sequence of Saprolegnia declina VS20.</title>
        <authorList>
            <consortium name="The Broad Institute Genome Sequencing Platform"/>
            <person name="Russ C."/>
            <person name="Nusbaum C."/>
            <person name="Tyler B."/>
            <person name="van West P."/>
            <person name="Dieguez-Uribeondo J."/>
            <person name="de Bruijn I."/>
            <person name="Tripathy S."/>
            <person name="Jiang R."/>
            <person name="Young S.K."/>
            <person name="Zeng Q."/>
            <person name="Gargeya S."/>
            <person name="Fitzgerald M."/>
            <person name="Haas B."/>
            <person name="Abouelleil A."/>
            <person name="Alvarado L."/>
            <person name="Arachchi H.M."/>
            <person name="Berlin A."/>
            <person name="Chapman S.B."/>
            <person name="Goldberg J."/>
            <person name="Griggs A."/>
            <person name="Gujja S."/>
            <person name="Hansen M."/>
            <person name="Howarth C."/>
            <person name="Imamovic A."/>
            <person name="Larimer J."/>
            <person name="McCowen C."/>
            <person name="Montmayeur A."/>
            <person name="Murphy C."/>
            <person name="Neiman D."/>
            <person name="Pearson M."/>
            <person name="Priest M."/>
            <person name="Roberts A."/>
            <person name="Saif S."/>
            <person name="Shea T."/>
            <person name="Sisk P."/>
            <person name="Sykes S."/>
            <person name="Wortman J."/>
            <person name="Nusbaum C."/>
            <person name="Birren B."/>
        </authorList>
    </citation>
    <scope>NUCLEOTIDE SEQUENCE [LARGE SCALE GENOMIC DNA]</scope>
    <source>
        <strain evidence="2 3">VS20</strain>
    </source>
</reference>
<proteinExistence type="predicted"/>
<gene>
    <name evidence="2" type="ORF">SDRG_11713</name>
</gene>